<evidence type="ECO:0000256" key="2">
    <source>
        <dbReference type="ARBA" id="ARBA00022737"/>
    </source>
</evidence>
<accession>A0A2K3PRU1</accession>
<sequence length="343" mass="38349">MASFHPVFLFILVCFIDFVTTKAKNDNFISVSCSNINKTTPNSPFQLNLKTLLTDLSSNATANKEFYNTIVEGKNHSSDTVYGQFMCKGDVPAHLCSQCVTNLTRYNLSSDPLNNDCSFSKEVTLQYEECMVRYSNKSFFSPTHFSSHSSECLSLNVSNRAVFERLVFKTLNGVADEAANFSIGVKKYATKEATISEFQPLYFQAQCTPDLSPQDCRKCLNVTITDVLQSCKLINTGVGKSETYNCYIKYDVYPFYRPSNTPTPQDVVPASNTIDSKYSQHPAYLSHNCTSNETMNNNFLSNLRTLFSSLSSNAIRTSFFKTTVDTVNGLFMCRGDISLSPTL</sequence>
<dbReference type="InterPro" id="IPR002902">
    <property type="entry name" value="GNK2"/>
</dbReference>
<dbReference type="AlphaFoldDB" id="A0A2K3PRU1"/>
<dbReference type="InterPro" id="IPR038408">
    <property type="entry name" value="GNK2_sf"/>
</dbReference>
<evidence type="ECO:0000256" key="3">
    <source>
        <dbReference type="SAM" id="SignalP"/>
    </source>
</evidence>
<evidence type="ECO:0000313" key="6">
    <source>
        <dbReference type="Proteomes" id="UP000236291"/>
    </source>
</evidence>
<dbReference type="CDD" id="cd23509">
    <property type="entry name" value="Gnk2-like"/>
    <property type="match status" value="3"/>
</dbReference>
<comment type="caution">
    <text evidence="5">The sequence shown here is derived from an EMBL/GenBank/DDBJ whole genome shotgun (WGS) entry which is preliminary data.</text>
</comment>
<dbReference type="ExpressionAtlas" id="A0A2K3PRU1">
    <property type="expression patterns" value="baseline"/>
</dbReference>
<keyword evidence="5" id="KW-0808">Transferase</keyword>
<dbReference type="STRING" id="57577.A0A2K3PRU1"/>
<dbReference type="PROSITE" id="PS51473">
    <property type="entry name" value="GNK2"/>
    <property type="match status" value="2"/>
</dbReference>
<organism evidence="5 6">
    <name type="scientific">Trifolium pratense</name>
    <name type="common">Red clover</name>
    <dbReference type="NCBI Taxonomy" id="57577"/>
    <lineage>
        <taxon>Eukaryota</taxon>
        <taxon>Viridiplantae</taxon>
        <taxon>Streptophyta</taxon>
        <taxon>Embryophyta</taxon>
        <taxon>Tracheophyta</taxon>
        <taxon>Spermatophyta</taxon>
        <taxon>Magnoliopsida</taxon>
        <taxon>eudicotyledons</taxon>
        <taxon>Gunneridae</taxon>
        <taxon>Pentapetalae</taxon>
        <taxon>rosids</taxon>
        <taxon>fabids</taxon>
        <taxon>Fabales</taxon>
        <taxon>Fabaceae</taxon>
        <taxon>Papilionoideae</taxon>
        <taxon>50 kb inversion clade</taxon>
        <taxon>NPAAA clade</taxon>
        <taxon>Hologalegina</taxon>
        <taxon>IRL clade</taxon>
        <taxon>Trifolieae</taxon>
        <taxon>Trifolium</taxon>
    </lineage>
</organism>
<dbReference type="Pfam" id="PF01657">
    <property type="entry name" value="Stress-antifung"/>
    <property type="match status" value="3"/>
</dbReference>
<proteinExistence type="predicted"/>
<feature type="signal peptide" evidence="3">
    <location>
        <begin position="1"/>
        <end position="23"/>
    </location>
</feature>
<evidence type="ECO:0000259" key="4">
    <source>
        <dbReference type="PROSITE" id="PS51473"/>
    </source>
</evidence>
<reference evidence="5 6" key="2">
    <citation type="journal article" date="2017" name="Front. Plant Sci.">
        <title>Gene Classification and Mining of Molecular Markers Useful in Red Clover (Trifolium pratense) Breeding.</title>
        <authorList>
            <person name="Istvanek J."/>
            <person name="Dluhosova J."/>
            <person name="Dluhos P."/>
            <person name="Patkova L."/>
            <person name="Nedelnik J."/>
            <person name="Repkova J."/>
        </authorList>
    </citation>
    <scope>NUCLEOTIDE SEQUENCE [LARGE SCALE GENOMIC DNA]</scope>
    <source>
        <strain evidence="6">cv. Tatra</strain>
        <tissue evidence="5">Young leaves</tissue>
    </source>
</reference>
<feature type="chain" id="PRO_5014332965" evidence="3">
    <location>
        <begin position="24"/>
        <end position="343"/>
    </location>
</feature>
<dbReference type="PANTHER" id="PTHR32099">
    <property type="entry name" value="CYSTEINE-RICH REPEAT SECRETORY PROTEIN"/>
    <property type="match status" value="1"/>
</dbReference>
<feature type="non-terminal residue" evidence="5">
    <location>
        <position position="343"/>
    </location>
</feature>
<evidence type="ECO:0000313" key="5">
    <source>
        <dbReference type="EMBL" id="PNY17987.1"/>
    </source>
</evidence>
<protein>
    <submittedName>
        <fullName evidence="5">Cysteine-rich receptor-like protein kinase</fullName>
    </submittedName>
</protein>
<evidence type="ECO:0000256" key="1">
    <source>
        <dbReference type="ARBA" id="ARBA00022729"/>
    </source>
</evidence>
<dbReference type="PANTHER" id="PTHR32099:SF110">
    <property type="entry name" value="CYSTEINE-RICH RECEPTOR-KINASE-LIKE PROTEIN"/>
    <property type="match status" value="1"/>
</dbReference>
<gene>
    <name evidence="5" type="ORF">L195_g014744</name>
</gene>
<dbReference type="Gene3D" id="3.30.430.20">
    <property type="entry name" value="Gnk2 domain, C-X8-C-X2-C motif"/>
    <property type="match status" value="3"/>
</dbReference>
<feature type="domain" description="Gnk2-homologous" evidence="4">
    <location>
        <begin position="27"/>
        <end position="139"/>
    </location>
</feature>
<feature type="domain" description="Gnk2-homologous" evidence="4">
    <location>
        <begin position="145"/>
        <end position="255"/>
    </location>
</feature>
<keyword evidence="5" id="KW-0675">Receptor</keyword>
<dbReference type="EMBL" id="ASHM01009851">
    <property type="protein sequence ID" value="PNY17987.1"/>
    <property type="molecule type" value="Genomic_DNA"/>
</dbReference>
<keyword evidence="5" id="KW-0418">Kinase</keyword>
<keyword evidence="2" id="KW-0677">Repeat</keyword>
<name>A0A2K3PRU1_TRIPR</name>
<keyword evidence="1 3" id="KW-0732">Signal</keyword>
<reference evidence="5 6" key="1">
    <citation type="journal article" date="2014" name="Am. J. Bot.">
        <title>Genome assembly and annotation for red clover (Trifolium pratense; Fabaceae).</title>
        <authorList>
            <person name="Istvanek J."/>
            <person name="Jaros M."/>
            <person name="Krenek A."/>
            <person name="Repkova J."/>
        </authorList>
    </citation>
    <scope>NUCLEOTIDE SEQUENCE [LARGE SCALE GENOMIC DNA]</scope>
    <source>
        <strain evidence="6">cv. Tatra</strain>
        <tissue evidence="5">Young leaves</tissue>
    </source>
</reference>
<dbReference type="GO" id="GO:0016301">
    <property type="term" value="F:kinase activity"/>
    <property type="evidence" value="ECO:0007669"/>
    <property type="project" value="UniProtKB-KW"/>
</dbReference>
<dbReference type="Proteomes" id="UP000236291">
    <property type="component" value="Unassembled WGS sequence"/>
</dbReference>